<dbReference type="Pfam" id="PF00440">
    <property type="entry name" value="TetR_N"/>
    <property type="match status" value="1"/>
</dbReference>
<dbReference type="AlphaFoldDB" id="A0A8J7H5T6"/>
<protein>
    <submittedName>
        <fullName evidence="4">TetR/AcrR family transcriptional regulator</fullName>
    </submittedName>
</protein>
<evidence type="ECO:0000256" key="2">
    <source>
        <dbReference type="PROSITE-ProRule" id="PRU00335"/>
    </source>
</evidence>
<keyword evidence="1 2" id="KW-0238">DNA-binding</keyword>
<dbReference type="GO" id="GO:0003677">
    <property type="term" value="F:DNA binding"/>
    <property type="evidence" value="ECO:0007669"/>
    <property type="project" value="UniProtKB-UniRule"/>
</dbReference>
<comment type="caution">
    <text evidence="4">The sequence shown here is derived from an EMBL/GenBank/DDBJ whole genome shotgun (WGS) entry which is preliminary data.</text>
</comment>
<dbReference type="SUPFAM" id="SSF48498">
    <property type="entry name" value="Tetracyclin repressor-like, C-terminal domain"/>
    <property type="match status" value="1"/>
</dbReference>
<dbReference type="Proteomes" id="UP000623269">
    <property type="component" value="Unassembled WGS sequence"/>
</dbReference>
<accession>A0A8J7H5T6</accession>
<organism evidence="4 5">
    <name type="scientific">Mobilitalea sibirica</name>
    <dbReference type="NCBI Taxonomy" id="1462919"/>
    <lineage>
        <taxon>Bacteria</taxon>
        <taxon>Bacillati</taxon>
        <taxon>Bacillota</taxon>
        <taxon>Clostridia</taxon>
        <taxon>Lachnospirales</taxon>
        <taxon>Lachnospiraceae</taxon>
        <taxon>Mobilitalea</taxon>
    </lineage>
</organism>
<dbReference type="RefSeq" id="WP_197662077.1">
    <property type="nucleotide sequence ID" value="NZ_JAEAGR010000014.1"/>
</dbReference>
<dbReference type="InterPro" id="IPR036271">
    <property type="entry name" value="Tet_transcr_reg_TetR-rel_C_sf"/>
</dbReference>
<reference evidence="4" key="1">
    <citation type="submission" date="2020-12" db="EMBL/GenBank/DDBJ databases">
        <title>M. sibirica DSM 26468T genome.</title>
        <authorList>
            <person name="Thieme N."/>
            <person name="Rettenmaier R."/>
            <person name="Zverlov V."/>
            <person name="Liebl W."/>
        </authorList>
    </citation>
    <scope>NUCLEOTIDE SEQUENCE</scope>
    <source>
        <strain evidence="4">DSM 26468</strain>
    </source>
</reference>
<evidence type="ECO:0000313" key="4">
    <source>
        <dbReference type="EMBL" id="MBH1941834.1"/>
    </source>
</evidence>
<evidence type="ECO:0000313" key="5">
    <source>
        <dbReference type="Proteomes" id="UP000623269"/>
    </source>
</evidence>
<dbReference type="InterPro" id="IPR050624">
    <property type="entry name" value="HTH-type_Tx_Regulator"/>
</dbReference>
<dbReference type="Gene3D" id="1.10.357.10">
    <property type="entry name" value="Tetracycline Repressor, domain 2"/>
    <property type="match status" value="1"/>
</dbReference>
<dbReference type="PROSITE" id="PS50977">
    <property type="entry name" value="HTH_TETR_2"/>
    <property type="match status" value="1"/>
</dbReference>
<feature type="domain" description="HTH tetR-type" evidence="3">
    <location>
        <begin position="17"/>
        <end position="77"/>
    </location>
</feature>
<evidence type="ECO:0000259" key="3">
    <source>
        <dbReference type="PROSITE" id="PS50977"/>
    </source>
</evidence>
<feature type="DNA-binding region" description="H-T-H motif" evidence="2">
    <location>
        <begin position="40"/>
        <end position="59"/>
    </location>
</feature>
<proteinExistence type="predicted"/>
<dbReference type="InterPro" id="IPR009057">
    <property type="entry name" value="Homeodomain-like_sf"/>
</dbReference>
<dbReference type="InterPro" id="IPR001647">
    <property type="entry name" value="HTH_TetR"/>
</dbReference>
<gene>
    <name evidence="4" type="ORF">I5677_13100</name>
</gene>
<dbReference type="SUPFAM" id="SSF46689">
    <property type="entry name" value="Homeodomain-like"/>
    <property type="match status" value="1"/>
</dbReference>
<dbReference type="PRINTS" id="PR00455">
    <property type="entry name" value="HTHTETR"/>
</dbReference>
<name>A0A8J7H5T6_9FIRM</name>
<sequence length="213" mass="24724">MKKNFDYHGLIGEGNPLLRYPQLLEAAIDEFSQKKFEDASLNDILKKADMSKGSLYHHFGDKFGLYLALMDIIIKKKVSFFVPFLQKREDSGDFFDTVRDVIRGTSDFMFADERLHHLFNRNMEAGKELTEQLIQYFPYNYGAWFHKLICSAIESGQIDKKYSPEFIVKILEIMFSNVHKLLPQQVTPEQAIEAIDQMVTMMQYGIAAKKEDS</sequence>
<dbReference type="EMBL" id="JAEAGR010000014">
    <property type="protein sequence ID" value="MBH1941834.1"/>
    <property type="molecule type" value="Genomic_DNA"/>
</dbReference>
<dbReference type="PANTHER" id="PTHR43479">
    <property type="entry name" value="ACREF/ENVCD OPERON REPRESSOR-RELATED"/>
    <property type="match status" value="1"/>
</dbReference>
<keyword evidence="5" id="KW-1185">Reference proteome</keyword>
<evidence type="ECO:0000256" key="1">
    <source>
        <dbReference type="ARBA" id="ARBA00023125"/>
    </source>
</evidence>
<dbReference type="PANTHER" id="PTHR43479:SF11">
    <property type="entry name" value="ACREF_ENVCD OPERON REPRESSOR-RELATED"/>
    <property type="match status" value="1"/>
</dbReference>